<dbReference type="Proteomes" id="UP001238450">
    <property type="component" value="Unassembled WGS sequence"/>
</dbReference>
<dbReference type="InterPro" id="IPR007793">
    <property type="entry name" value="DivIVA_fam"/>
</dbReference>
<dbReference type="Gene3D" id="6.10.250.660">
    <property type="match status" value="1"/>
</dbReference>
<dbReference type="AlphaFoldDB" id="A0AAJ1THG8"/>
<dbReference type="Pfam" id="PF05103">
    <property type="entry name" value="DivIVA"/>
    <property type="match status" value="1"/>
</dbReference>
<comment type="subcellular location">
    <subcellularLocation>
        <location evidence="1">Cytoplasm</location>
    </subcellularLocation>
</comment>
<dbReference type="RefSeq" id="WP_307250607.1">
    <property type="nucleotide sequence ID" value="NZ_JAUSUV010000002.1"/>
</dbReference>
<comment type="caution">
    <text evidence="8">The sequence shown here is derived from an EMBL/GenBank/DDBJ whole genome shotgun (WGS) entry which is preliminary data.</text>
</comment>
<sequence length="93" mass="10865">MKRITPTDIINKDFKTVLRGYDAKAVDEFLDIIVRDYEEVLHENEQLKRELSKGGGSTSSRREQAAAPDLSEYDEIIREMLARIDRLEKRVLR</sequence>
<keyword evidence="6" id="KW-0131">Cell cycle</keyword>
<evidence type="ECO:0000256" key="5">
    <source>
        <dbReference type="ARBA" id="ARBA00023054"/>
    </source>
</evidence>
<evidence type="ECO:0000256" key="7">
    <source>
        <dbReference type="SAM" id="MobiDB-lite"/>
    </source>
</evidence>
<name>A0AAJ1THG8_9BACL</name>
<dbReference type="NCBIfam" id="TIGR03544">
    <property type="entry name" value="DivI1A_domain"/>
    <property type="match status" value="1"/>
</dbReference>
<evidence type="ECO:0000256" key="6">
    <source>
        <dbReference type="ARBA" id="ARBA00023306"/>
    </source>
</evidence>
<keyword evidence="5" id="KW-0175">Coiled coil</keyword>
<evidence type="ECO:0000256" key="2">
    <source>
        <dbReference type="ARBA" id="ARBA00009008"/>
    </source>
</evidence>
<evidence type="ECO:0000256" key="4">
    <source>
        <dbReference type="ARBA" id="ARBA00022618"/>
    </source>
</evidence>
<keyword evidence="3" id="KW-0963">Cytoplasm</keyword>
<reference evidence="8 9" key="1">
    <citation type="submission" date="2023-07" db="EMBL/GenBank/DDBJ databases">
        <title>Genomic Encyclopedia of Type Strains, Phase IV (KMG-IV): sequencing the most valuable type-strain genomes for metagenomic binning, comparative biology and taxonomic classification.</title>
        <authorList>
            <person name="Goeker M."/>
        </authorList>
    </citation>
    <scope>NUCLEOTIDE SEQUENCE [LARGE SCALE GENOMIC DNA]</scope>
    <source>
        <strain evidence="8 9">DSM 46876</strain>
    </source>
</reference>
<gene>
    <name evidence="8" type="ORF">J2Z48_000450</name>
</gene>
<dbReference type="PANTHER" id="PTHR35794:SF2">
    <property type="entry name" value="CELL DIVISION PROTEIN DIVIVA"/>
    <property type="match status" value="1"/>
</dbReference>
<proteinExistence type="inferred from homology"/>
<keyword evidence="9" id="KW-1185">Reference proteome</keyword>
<evidence type="ECO:0000313" key="9">
    <source>
        <dbReference type="Proteomes" id="UP001238450"/>
    </source>
</evidence>
<dbReference type="PANTHER" id="PTHR35794">
    <property type="entry name" value="CELL DIVISION PROTEIN DIVIVA"/>
    <property type="match status" value="1"/>
</dbReference>
<dbReference type="GO" id="GO:0005737">
    <property type="term" value="C:cytoplasm"/>
    <property type="evidence" value="ECO:0007669"/>
    <property type="project" value="UniProtKB-SubCell"/>
</dbReference>
<feature type="region of interest" description="Disordered" evidence="7">
    <location>
        <begin position="47"/>
        <end position="68"/>
    </location>
</feature>
<evidence type="ECO:0000256" key="3">
    <source>
        <dbReference type="ARBA" id="ARBA00022490"/>
    </source>
</evidence>
<dbReference type="GO" id="GO:0051301">
    <property type="term" value="P:cell division"/>
    <property type="evidence" value="ECO:0007669"/>
    <property type="project" value="UniProtKB-KW"/>
</dbReference>
<accession>A0AAJ1THG8</accession>
<dbReference type="InterPro" id="IPR019933">
    <property type="entry name" value="DivIVA_domain"/>
</dbReference>
<organism evidence="8 9">
    <name type="scientific">Croceifilum oryzae</name>
    <dbReference type="NCBI Taxonomy" id="1553429"/>
    <lineage>
        <taxon>Bacteria</taxon>
        <taxon>Bacillati</taxon>
        <taxon>Bacillota</taxon>
        <taxon>Bacilli</taxon>
        <taxon>Bacillales</taxon>
        <taxon>Thermoactinomycetaceae</taxon>
        <taxon>Croceifilum</taxon>
    </lineage>
</organism>
<protein>
    <submittedName>
        <fullName evidence="8">DivIVA domain-containing protein</fullName>
    </submittedName>
</protein>
<keyword evidence="4" id="KW-0132">Cell division</keyword>
<evidence type="ECO:0000313" key="8">
    <source>
        <dbReference type="EMBL" id="MDQ0416286.1"/>
    </source>
</evidence>
<dbReference type="EMBL" id="JAUSUV010000002">
    <property type="protein sequence ID" value="MDQ0416286.1"/>
    <property type="molecule type" value="Genomic_DNA"/>
</dbReference>
<evidence type="ECO:0000256" key="1">
    <source>
        <dbReference type="ARBA" id="ARBA00004496"/>
    </source>
</evidence>
<comment type="similarity">
    <text evidence="2">Belongs to the DivIVA family.</text>
</comment>